<dbReference type="InterPro" id="IPR013108">
    <property type="entry name" value="Amidohydro_3"/>
</dbReference>
<dbReference type="SUPFAM" id="SSF51338">
    <property type="entry name" value="Composite domain of metallo-dependent hydrolases"/>
    <property type="match status" value="1"/>
</dbReference>
<evidence type="ECO:0000259" key="1">
    <source>
        <dbReference type="Pfam" id="PF07969"/>
    </source>
</evidence>
<gene>
    <name evidence="3" type="ORF">HMPREF0860_0328</name>
    <name evidence="2" type="ORF">HMPREF1325_1737</name>
</gene>
<sequence>MKKMFFGGTVLTMDTDDTQEAVVFENDKIVFVGCEREAKEKYPDAELINLNGKTLVPGFIDSHCHMSFSGEMMTQPSLFEASSIAEIVAGLRQEADKASKDEVLFINGYGGHPIAENRPITLAEMDKAVPDHPVFLRTAGTHGTFVNTKALKLIIEEAKNAGIAISEEDKAEGFLRNEANLFAYSLPPKLMSEEQKKKAREKMIHECISNGITAVHTMEGRSPVNDPDVLALLRDKEEIPFHLRIYYQTTNVEEVVRLGLKQIGGCFSCILDGDVEPGTAAFREPYIDNPKNYGNLYFTQERLENFFREAHKAGLQICMHAIGDAAIEQALKAYKKVLTEFPRENHRHRVEHFEVSAYDLMDFAKDLKVTLAMQPIFDYYWPSDTYVPHIGPERAAMRCALRPVLDRRIIVGGGSDSPVTSMNPLLGIHAAVNLSVPASRISVKEALRMVTIDAAYLGFEEDERGSIKAGKEANFVILSDNPLEHPKDKLDKIQILETVYRGKTVWVNK</sequence>
<proteinExistence type="predicted"/>
<dbReference type="eggNOG" id="COG1574">
    <property type="taxonomic scope" value="Bacteria"/>
</dbReference>
<keyword evidence="2" id="KW-0378">Hydrolase</keyword>
<dbReference type="Proteomes" id="UP000016646">
    <property type="component" value="Unassembled WGS sequence"/>
</dbReference>
<dbReference type="Gene3D" id="3.10.310.70">
    <property type="match status" value="1"/>
</dbReference>
<dbReference type="EMBL" id="AVQI01000080">
    <property type="protein sequence ID" value="ERJ98527.1"/>
    <property type="molecule type" value="Genomic_DNA"/>
</dbReference>
<name>U1GNG2_TRESO</name>
<dbReference type="InterPro" id="IPR033932">
    <property type="entry name" value="YtcJ-like"/>
</dbReference>
<dbReference type="CDD" id="cd01300">
    <property type="entry name" value="YtcJ_like"/>
    <property type="match status" value="1"/>
</dbReference>
<accession>U1GNG2</accession>
<dbReference type="InterPro" id="IPR032466">
    <property type="entry name" value="Metal_Hydrolase"/>
</dbReference>
<dbReference type="Pfam" id="PF07969">
    <property type="entry name" value="Amidohydro_3"/>
    <property type="match status" value="1"/>
</dbReference>
<dbReference type="Gene3D" id="3.20.20.140">
    <property type="entry name" value="Metal-dependent hydrolases"/>
    <property type="match status" value="1"/>
</dbReference>
<dbReference type="Gene3D" id="2.30.40.10">
    <property type="entry name" value="Urease, subunit C, domain 1"/>
    <property type="match status" value="1"/>
</dbReference>
<protein>
    <submittedName>
        <fullName evidence="2">Amidohydrolase family protein</fullName>
    </submittedName>
</protein>
<feature type="domain" description="Amidohydrolase 3" evidence="1">
    <location>
        <begin position="46"/>
        <end position="505"/>
    </location>
</feature>
<evidence type="ECO:0000313" key="3">
    <source>
        <dbReference type="EMBL" id="ERJ98527.1"/>
    </source>
</evidence>
<dbReference type="AlphaFoldDB" id="U1GNG2"/>
<dbReference type="Proteomes" id="UP000016412">
    <property type="component" value="Unassembled WGS sequence"/>
</dbReference>
<dbReference type="InterPro" id="IPR011059">
    <property type="entry name" value="Metal-dep_hydrolase_composite"/>
</dbReference>
<dbReference type="PANTHER" id="PTHR22642">
    <property type="entry name" value="IMIDAZOLONEPROPIONASE"/>
    <property type="match status" value="1"/>
</dbReference>
<evidence type="ECO:0000313" key="4">
    <source>
        <dbReference type="Proteomes" id="UP000016412"/>
    </source>
</evidence>
<dbReference type="PATRIC" id="fig|1125725.3.peg.2491"/>
<dbReference type="PANTHER" id="PTHR22642:SF22">
    <property type="entry name" value="EXOENZYMES REGULATORY PROTEIN AEPA"/>
    <property type="match status" value="1"/>
</dbReference>
<reference evidence="4 5" key="1">
    <citation type="submission" date="2013-08" db="EMBL/GenBank/DDBJ databases">
        <authorList>
            <person name="Durkin A.S."/>
            <person name="Haft D.R."/>
            <person name="McCorrison J."/>
            <person name="Torralba M."/>
            <person name="Gillis M."/>
            <person name="Haft D.H."/>
            <person name="Methe B."/>
            <person name="Sutton G."/>
            <person name="Nelson K.E."/>
        </authorList>
    </citation>
    <scope>NUCLEOTIDE SEQUENCE [LARGE SCALE GENOMIC DNA]</scope>
    <source>
        <strain evidence="3 5">ATCC 35536</strain>
        <strain evidence="2 4">VPI DR56BR1116</strain>
    </source>
</reference>
<evidence type="ECO:0000313" key="5">
    <source>
        <dbReference type="Proteomes" id="UP000016646"/>
    </source>
</evidence>
<dbReference type="EMBL" id="AUZJ01000066">
    <property type="protein sequence ID" value="ERF59565.1"/>
    <property type="molecule type" value="Genomic_DNA"/>
</dbReference>
<evidence type="ECO:0000313" key="2">
    <source>
        <dbReference type="EMBL" id="ERF59565.1"/>
    </source>
</evidence>
<dbReference type="SUPFAM" id="SSF51556">
    <property type="entry name" value="Metallo-dependent hydrolases"/>
    <property type="match status" value="1"/>
</dbReference>
<dbReference type="STRING" id="1125725.HMPREF1325_1737"/>
<dbReference type="RefSeq" id="WP_021331456.1">
    <property type="nucleotide sequence ID" value="NZ_AUZJ01000066.1"/>
</dbReference>
<organism evidence="2 4">
    <name type="scientific">Treponema socranskii subsp. socranskii VPI DR56BR1116 = ATCC 35536</name>
    <dbReference type="NCBI Taxonomy" id="1125725"/>
    <lineage>
        <taxon>Bacteria</taxon>
        <taxon>Pseudomonadati</taxon>
        <taxon>Spirochaetota</taxon>
        <taxon>Spirochaetia</taxon>
        <taxon>Spirochaetales</taxon>
        <taxon>Treponemataceae</taxon>
        <taxon>Treponema</taxon>
    </lineage>
</organism>
<dbReference type="OrthoDB" id="9767366at2"/>
<dbReference type="GO" id="GO:0016810">
    <property type="term" value="F:hydrolase activity, acting on carbon-nitrogen (but not peptide) bonds"/>
    <property type="evidence" value="ECO:0007669"/>
    <property type="project" value="InterPro"/>
</dbReference>
<keyword evidence="5" id="KW-1185">Reference proteome</keyword>
<comment type="caution">
    <text evidence="2">The sequence shown here is derived from an EMBL/GenBank/DDBJ whole genome shotgun (WGS) entry which is preliminary data.</text>
</comment>